<comment type="caution">
    <text evidence="2">The sequence shown here is derived from an EMBL/GenBank/DDBJ whole genome shotgun (WGS) entry which is preliminary data.</text>
</comment>
<sequence length="145" mass="16733">MMIMKRLTGTILILLFTVFTGFSQNNTLETIKLPEKITQYVNLHFPDHTIVETEREIEGFQRIFEVELNDGTELDFSKTGEPLKIETENTIPISAIPAPILAYVNANFPQQSIQEWELKKKKQKVELTNNTELTFDLDGNFLKQD</sequence>
<name>A0A8J2VB43_9FLAO</name>
<feature type="domain" description="Putative beta-lactamase-inhibitor-like PepSY-like" evidence="1">
    <location>
        <begin position="64"/>
        <end position="143"/>
    </location>
</feature>
<organism evidence="2 3">
    <name type="scientific">Planktosalinus lacus</name>
    <dbReference type="NCBI Taxonomy" id="1526573"/>
    <lineage>
        <taxon>Bacteria</taxon>
        <taxon>Pseudomonadati</taxon>
        <taxon>Bacteroidota</taxon>
        <taxon>Flavobacteriia</taxon>
        <taxon>Flavobacteriales</taxon>
        <taxon>Flavobacteriaceae</taxon>
        <taxon>Planktosalinus</taxon>
    </lineage>
</organism>
<dbReference type="Proteomes" id="UP000652231">
    <property type="component" value="Unassembled WGS sequence"/>
</dbReference>
<dbReference type="EMBL" id="BMGK01000012">
    <property type="protein sequence ID" value="GGE00298.1"/>
    <property type="molecule type" value="Genomic_DNA"/>
</dbReference>
<evidence type="ECO:0000259" key="1">
    <source>
        <dbReference type="Pfam" id="PF11396"/>
    </source>
</evidence>
<dbReference type="SUPFAM" id="SSF160574">
    <property type="entry name" value="BT0923-like"/>
    <property type="match status" value="1"/>
</dbReference>
<dbReference type="InterPro" id="IPR021533">
    <property type="entry name" value="PepSY-like"/>
</dbReference>
<reference evidence="2" key="1">
    <citation type="journal article" date="2014" name="Int. J. Syst. Evol. Microbiol.">
        <title>Complete genome sequence of Corynebacterium casei LMG S-19264T (=DSM 44701T), isolated from a smear-ripened cheese.</title>
        <authorList>
            <consortium name="US DOE Joint Genome Institute (JGI-PGF)"/>
            <person name="Walter F."/>
            <person name="Albersmeier A."/>
            <person name="Kalinowski J."/>
            <person name="Ruckert C."/>
        </authorList>
    </citation>
    <scope>NUCLEOTIDE SEQUENCE</scope>
    <source>
        <strain evidence="2">CGMCC 1.12924</strain>
    </source>
</reference>
<evidence type="ECO:0000313" key="3">
    <source>
        <dbReference type="Proteomes" id="UP000652231"/>
    </source>
</evidence>
<dbReference type="Pfam" id="PF11396">
    <property type="entry name" value="PepSY_like"/>
    <property type="match status" value="1"/>
</dbReference>
<dbReference type="Gene3D" id="3.40.1420.30">
    <property type="match status" value="1"/>
</dbReference>
<keyword evidence="3" id="KW-1185">Reference proteome</keyword>
<reference evidence="2" key="2">
    <citation type="submission" date="2020-09" db="EMBL/GenBank/DDBJ databases">
        <authorList>
            <person name="Sun Q."/>
            <person name="Zhou Y."/>
        </authorList>
    </citation>
    <scope>NUCLEOTIDE SEQUENCE</scope>
    <source>
        <strain evidence="2">CGMCC 1.12924</strain>
    </source>
</reference>
<proteinExistence type="predicted"/>
<evidence type="ECO:0000313" key="2">
    <source>
        <dbReference type="EMBL" id="GGE00298.1"/>
    </source>
</evidence>
<dbReference type="AlphaFoldDB" id="A0A8J2VB43"/>
<gene>
    <name evidence="2" type="ORF">GCM10011312_24740</name>
</gene>
<accession>A0A8J2VB43</accession>
<protein>
    <submittedName>
        <fullName evidence="2">Membrane protein</fullName>
    </submittedName>
</protein>